<organism evidence="8 9">
    <name type="scientific">Bos indicus</name>
    <name type="common">Zebu</name>
    <dbReference type="NCBI Taxonomy" id="9915"/>
    <lineage>
        <taxon>Eukaryota</taxon>
        <taxon>Metazoa</taxon>
        <taxon>Chordata</taxon>
        <taxon>Craniata</taxon>
        <taxon>Vertebrata</taxon>
        <taxon>Euteleostomi</taxon>
        <taxon>Mammalia</taxon>
        <taxon>Eutheria</taxon>
        <taxon>Laurasiatheria</taxon>
        <taxon>Artiodactyla</taxon>
        <taxon>Ruminantia</taxon>
        <taxon>Pecora</taxon>
        <taxon>Bovidae</taxon>
        <taxon>Bovinae</taxon>
        <taxon>Bos</taxon>
    </lineage>
</organism>
<comment type="catalytic activity">
    <reaction evidence="6">
        <text>leukotriene C4 = leukotriene A4 + glutathione</text>
        <dbReference type="Rhea" id="RHEA:17617"/>
        <dbReference type="ChEBI" id="CHEBI:57463"/>
        <dbReference type="ChEBI" id="CHEBI:57925"/>
        <dbReference type="ChEBI" id="CHEBI:57973"/>
        <dbReference type="EC" id="4.4.1.20"/>
    </reaction>
</comment>
<keyword evidence="6" id="KW-0492">Microsome</keyword>
<accession>A0ABM4QSI1</accession>
<dbReference type="SUPFAM" id="SSF161084">
    <property type="entry name" value="MAPEG domain-like"/>
    <property type="match status" value="1"/>
</dbReference>
<feature type="transmembrane region" description="Helical" evidence="6">
    <location>
        <begin position="206"/>
        <end position="222"/>
    </location>
</feature>
<gene>
    <name evidence="9" type="primary">MGST2</name>
</gene>
<dbReference type="InterPro" id="IPR050997">
    <property type="entry name" value="MAPEG"/>
</dbReference>
<keyword evidence="6" id="KW-0560">Oxidoreductase</keyword>
<sequence length="225" mass="25900">MAGNSILLAALSVLSACQQSYFAMQVGKARSKYKVTPPSVSGSPDFERIFRAQQNCVEFYPIFIITLWMAGWYFNQVGFHIVRLSRFGSPFSCVWIPSCFQCLAVMNKAALNILNRSFYGYVLSFLLGKYTGKEGLAGSKSNVWCFKKLPDLFPERLYCFAFLPIMYEDSNIPNILCCPSSETFTTLVGVQWYHFLMALFLNEREHFFKFFFFLLLWVLVAARRI</sequence>
<keyword evidence="5 6" id="KW-0472">Membrane</keyword>
<dbReference type="PANTHER" id="PTHR10250:SF13">
    <property type="entry name" value="MICROSOMAL GLUTATHIONE S-TRANSFERASE 2"/>
    <property type="match status" value="1"/>
</dbReference>
<evidence type="ECO:0000313" key="8">
    <source>
        <dbReference type="Proteomes" id="UP001652663"/>
    </source>
</evidence>
<comment type="similarity">
    <text evidence="6">Belongs to the MAPEG family.</text>
</comment>
<comment type="catalytic activity">
    <reaction evidence="6">
        <text>1-chloro-2,4-dinitrobenzene + glutathione = 2,4-dinitrophenyl-S-glutathione + chloride + H(+)</text>
        <dbReference type="Rhea" id="RHEA:51220"/>
        <dbReference type="ChEBI" id="CHEBI:15378"/>
        <dbReference type="ChEBI" id="CHEBI:17996"/>
        <dbReference type="ChEBI" id="CHEBI:34718"/>
        <dbReference type="ChEBI" id="CHEBI:57925"/>
        <dbReference type="ChEBI" id="CHEBI:133977"/>
        <dbReference type="EC" id="2.5.1.18"/>
    </reaction>
</comment>
<evidence type="ECO:0000256" key="4">
    <source>
        <dbReference type="ARBA" id="ARBA00022989"/>
    </source>
</evidence>
<keyword evidence="6" id="KW-0808">Transferase</keyword>
<keyword evidence="8" id="KW-1185">Reference proteome</keyword>
<dbReference type="Pfam" id="PF01124">
    <property type="entry name" value="MAPEG"/>
    <property type="match status" value="1"/>
</dbReference>
<keyword evidence="2 6" id="KW-0434">Leukotriene biosynthesis</keyword>
<protein>
    <recommendedName>
        <fullName evidence="6">Microsomal glutathione S-transferase 2</fullName>
        <shortName evidence="6">Microsomal GST-2</shortName>
        <shortName evidence="6">Microsomal GST-II</shortName>
        <ecNumber evidence="6">1.11.1.-</ecNumber>
        <ecNumber evidence="6">2.5.1.18</ecNumber>
        <ecNumber evidence="6">4.4.1.20</ecNumber>
    </recommendedName>
    <alternativeName>
        <fullName evidence="6">Glutathione peroxidase MGST2</fullName>
    </alternativeName>
    <alternativeName>
        <fullName evidence="6">Leukotriene C4 synthase MGST2</fullName>
    </alternativeName>
    <alternativeName>
        <fullName evidence="6">Microsomal glutathione S-transferase II</fullName>
    </alternativeName>
</protein>
<dbReference type="EC" id="2.5.1.18" evidence="6"/>
<comment type="catalytic activity">
    <reaction evidence="6">
        <text>(5S)-hydroperoxy-(6E,8Z,11Z,14Z)-eicosatetraenoate + 2 glutathione = (5S)-hydroxy-(6E,8Z,11Z,14Z)-eicosatetraenoate + glutathione disulfide + H2O</text>
        <dbReference type="Rhea" id="RHEA:48620"/>
        <dbReference type="ChEBI" id="CHEBI:15377"/>
        <dbReference type="ChEBI" id="CHEBI:57450"/>
        <dbReference type="ChEBI" id="CHEBI:57925"/>
        <dbReference type="ChEBI" id="CHEBI:58297"/>
        <dbReference type="ChEBI" id="CHEBI:90632"/>
    </reaction>
</comment>
<feature type="signal peptide" evidence="7">
    <location>
        <begin position="1"/>
        <end position="23"/>
    </location>
</feature>
<feature type="chain" id="PRO_5046136409" description="Microsomal glutathione S-transferase 2" evidence="7">
    <location>
        <begin position="24"/>
        <end position="225"/>
    </location>
</feature>
<dbReference type="InterPro" id="IPR001446">
    <property type="entry name" value="5_LipOase_AP"/>
</dbReference>
<evidence type="ECO:0000256" key="1">
    <source>
        <dbReference type="ARBA" id="ARBA00022692"/>
    </source>
</evidence>
<evidence type="ECO:0000313" key="9">
    <source>
        <dbReference type="RefSeq" id="XP_070626242.1"/>
    </source>
</evidence>
<keyword evidence="1 6" id="KW-0812">Transmembrane</keyword>
<keyword evidence="7" id="KW-0732">Signal</keyword>
<keyword evidence="3 6" id="KW-0256">Endoplasmic reticulum</keyword>
<dbReference type="PRINTS" id="PR00488">
    <property type="entry name" value="5LPOXGNASEAP"/>
</dbReference>
<dbReference type="Proteomes" id="UP001652663">
    <property type="component" value="Chromosome 17"/>
</dbReference>
<dbReference type="InterPro" id="IPR023352">
    <property type="entry name" value="MAPEG-like_dom_sf"/>
</dbReference>
<comment type="subcellular location">
    <subcellularLocation>
        <location evidence="6">Endoplasmic reticulum membrane</location>
        <topology evidence="6">Multi-pass membrane protein</topology>
    </subcellularLocation>
    <subcellularLocation>
        <location evidence="6">Microsome membrane</location>
        <topology evidence="6">Multi-pass membrane protein</topology>
    </subcellularLocation>
</comment>
<evidence type="ECO:0000256" key="7">
    <source>
        <dbReference type="SAM" id="SignalP"/>
    </source>
</evidence>
<keyword evidence="6" id="KW-0456">Lyase</keyword>
<proteinExistence type="inferred from homology"/>
<dbReference type="EC" id="1.11.1.-" evidence="6"/>
<evidence type="ECO:0000256" key="2">
    <source>
        <dbReference type="ARBA" id="ARBA00022751"/>
    </source>
</evidence>
<evidence type="ECO:0000256" key="6">
    <source>
        <dbReference type="RuleBase" id="RU369123"/>
    </source>
</evidence>
<keyword evidence="6" id="KW-0443">Lipid metabolism</keyword>
<dbReference type="Gene3D" id="1.20.120.550">
    <property type="entry name" value="Membrane associated eicosanoid/glutathione metabolism-like domain"/>
    <property type="match status" value="1"/>
</dbReference>
<comment type="catalytic activity">
    <reaction evidence="6">
        <text>RX + glutathione = an S-substituted glutathione + a halide anion + H(+)</text>
        <dbReference type="Rhea" id="RHEA:16437"/>
        <dbReference type="ChEBI" id="CHEBI:15378"/>
        <dbReference type="ChEBI" id="CHEBI:16042"/>
        <dbReference type="ChEBI" id="CHEBI:17792"/>
        <dbReference type="ChEBI" id="CHEBI:57925"/>
        <dbReference type="ChEBI" id="CHEBI:90779"/>
        <dbReference type="EC" id="2.5.1.18"/>
    </reaction>
</comment>
<dbReference type="EC" id="4.4.1.20" evidence="6"/>
<dbReference type="InterPro" id="IPR001129">
    <property type="entry name" value="Membr-assoc_MAPEG"/>
</dbReference>
<comment type="subunit">
    <text evidence="6">Homotrimer.</text>
</comment>
<comment type="function">
    <text evidence="6">Catalyzes several different glutathione-dependent reactions. Catalyzes the glutathione-dependent reduction of lipid hydroperoxides, such as 5-HPETE. Has glutathione transferase activity, toward xenobiotic electrophiles, such as 1-chloro-2, 4-dinitrobenzene (CDNB). Catalyzes also the conjugation of leukotriene A4 with reduced glutathione to form leukotriene C4 (LTC4). Involved in oxidative DNA damage induced by ER stress and anticancer agents by activating LTC4 biosynthetic machinery in nonimmune cells.</text>
</comment>
<evidence type="ECO:0000256" key="5">
    <source>
        <dbReference type="ARBA" id="ARBA00023136"/>
    </source>
</evidence>
<name>A0ABM4QSI1_BOSIN</name>
<dbReference type="RefSeq" id="XP_070626242.1">
    <property type="nucleotide sequence ID" value="XM_070770141.1"/>
</dbReference>
<dbReference type="GeneID" id="109571408"/>
<comment type="caution">
    <text evidence="6">Lacks conserved residue(s) required for the propagation of feature annotation.</text>
</comment>
<evidence type="ECO:0000256" key="3">
    <source>
        <dbReference type="ARBA" id="ARBA00022824"/>
    </source>
</evidence>
<dbReference type="PANTHER" id="PTHR10250">
    <property type="entry name" value="MICROSOMAL GLUTATHIONE S-TRANSFERASE"/>
    <property type="match status" value="1"/>
</dbReference>
<keyword evidence="4 6" id="KW-1133">Transmembrane helix</keyword>
<reference evidence="9" key="1">
    <citation type="submission" date="2025-08" db="UniProtKB">
        <authorList>
            <consortium name="RefSeq"/>
        </authorList>
    </citation>
    <scope>IDENTIFICATION</scope>
    <source>
        <tissue evidence="9">Blood</tissue>
    </source>
</reference>